<dbReference type="GO" id="GO:0017025">
    <property type="term" value="F:TBP-class protein binding"/>
    <property type="evidence" value="ECO:0007669"/>
    <property type="project" value="InterPro"/>
</dbReference>
<dbReference type="InterPro" id="IPR022591">
    <property type="entry name" value="TAF1_HAT_dom"/>
</dbReference>
<evidence type="ECO:0000256" key="3">
    <source>
        <dbReference type="SAM" id="MobiDB-lite"/>
    </source>
</evidence>
<dbReference type="AlphaFoldDB" id="A0A6A7BYK8"/>
<feature type="region of interest" description="Disordered" evidence="3">
    <location>
        <begin position="1"/>
        <end position="168"/>
    </location>
</feature>
<sequence>MIQSFLRSHDDQGVAGFENYGPIDQTEKAENAVDYEDFSDDDLPEEQVATQPLEEAHPAVNGATQQSEEALPDTAENVDDDHAFDALFGEGEAADDLNDLFGEGPEPEQTLAPVAVPTLSLPRLSPQPAPKRTGLILPDKSAPASRPPRPPPLQTRPEAVPANRHRSVGDLEKALREEGVSEKDIRMHVMQLKLMEAARRRRDNRHEAQDMEDEEQAKALEMLRPLFPRYDEDHNPRFTEIFPPRRVPYRGKAPLRPPRPLQVIKPSLDVQADQERSFNSYPGSKHALEIGRIQDIVIFSDTTDAVEEQGSDIEMENVDEGKPLAGLTMEDFSLICESWAVPSDSDYEEAEQSRPAKKRRLDFATILQEPPRFDQIIFAEPERVAGQLSQAVTLNLNDSRLMVDERESVARPAKRPLAAVRDVTNRYNISNDHAYDLLKENHQHKVRSTLGVSTIEHSLPARHLQYPFYRVTLDANSKRAFHRPALDIKARVDGYEFSMMKHKTIKRKDRRGKDIGELFATSESLSLCDNSSMLLLEYSEEAPMALSNFGMGSRLINYYRKRSSDDAERPKRDIGETQVLLMQDKSPFANFGFVDNGEVVPTLQNGLYRAPVFRHEGRHTDFVVGISTTYGLGSTFTLRNVENLHTVGQQFPLTEVPGRNSRRVTDVAKRRLRSIAYRIYRKSLDPTRKDKHLDNKTIMKHLRGLDMPQTRSKMRDFMHYVKSSNHEVGVWEPTSKDPLPEPEELKTYIKPEEVCLLDSMQMGVQHLRDLGLSTGREEDDKDVDENDHIEKQLAPWQATKNFIAATQGKAMLTLHGEGDPTGRGEGFSFVKTSMKGGFQMQGESAEDKIDAKTRKDNGGHSYNVAKQHKAYSELIRQIWDRQKASLGSAEEVPDPETEFDPDVERSMVGRGATPRTSMAPGGDETATQFSRGSATHREPEKVLAITRSAVDASGKTVVMHDKITNPRVMREYRKRRNERRLKGVDISSYEVGEDSELNNLVQEKIKEELARVQRNKERRVGREKTKQNKASQAAAGTDAEAPLGTDPMGAKPPPKRTRNKEGTARKCAMCGQVGHIKTNRKLCPLLNGTAQANGDNALGSVAAPLTL</sequence>
<comment type="subcellular location">
    <subcellularLocation>
        <location evidence="1">Nucleus</location>
    </subcellularLocation>
</comment>
<evidence type="ECO:0000256" key="2">
    <source>
        <dbReference type="ARBA" id="ARBA00023242"/>
    </source>
</evidence>
<feature type="compositionally biased region" description="Pro residues" evidence="3">
    <location>
        <begin position="145"/>
        <end position="154"/>
    </location>
</feature>
<dbReference type="OrthoDB" id="5752at2759"/>
<evidence type="ECO:0000313" key="5">
    <source>
        <dbReference type="EMBL" id="KAF2859618.1"/>
    </source>
</evidence>
<dbReference type="GO" id="GO:0004402">
    <property type="term" value="F:histone acetyltransferase activity"/>
    <property type="evidence" value="ECO:0007669"/>
    <property type="project" value="InterPro"/>
</dbReference>
<feature type="compositionally biased region" description="Acidic residues" evidence="3">
    <location>
        <begin position="33"/>
        <end position="45"/>
    </location>
</feature>
<dbReference type="PANTHER" id="PTHR13900">
    <property type="entry name" value="TRANSCRIPTION INITIATION FACTOR TFIID"/>
    <property type="match status" value="1"/>
</dbReference>
<name>A0A6A7BYK8_9PEZI</name>
<dbReference type="GO" id="GO:0005669">
    <property type="term" value="C:transcription factor TFIID complex"/>
    <property type="evidence" value="ECO:0007669"/>
    <property type="project" value="InterPro"/>
</dbReference>
<feature type="domain" description="Transcription initiation factor TFIID subunit 1 histone acetyltransferase" evidence="4">
    <location>
        <begin position="427"/>
        <end position="886"/>
    </location>
</feature>
<gene>
    <name evidence="5" type="ORF">K470DRAFT_218613</name>
</gene>
<evidence type="ECO:0000313" key="6">
    <source>
        <dbReference type="Proteomes" id="UP000799421"/>
    </source>
</evidence>
<dbReference type="PANTHER" id="PTHR13900:SF0">
    <property type="entry name" value="TRANSCRIPTION INITIATION FACTOR TFIID SUBUNIT 1"/>
    <property type="match status" value="1"/>
</dbReference>
<protein>
    <recommendedName>
        <fullName evidence="4">Transcription initiation factor TFIID subunit 1 histone acetyltransferase domain-containing protein</fullName>
    </recommendedName>
</protein>
<proteinExistence type="predicted"/>
<accession>A0A6A7BYK8</accession>
<feature type="region of interest" description="Disordered" evidence="3">
    <location>
        <begin position="237"/>
        <end position="261"/>
    </location>
</feature>
<keyword evidence="2" id="KW-0539">Nucleus</keyword>
<keyword evidence="6" id="KW-1185">Reference proteome</keyword>
<organism evidence="5 6">
    <name type="scientific">Piedraia hortae CBS 480.64</name>
    <dbReference type="NCBI Taxonomy" id="1314780"/>
    <lineage>
        <taxon>Eukaryota</taxon>
        <taxon>Fungi</taxon>
        <taxon>Dikarya</taxon>
        <taxon>Ascomycota</taxon>
        <taxon>Pezizomycotina</taxon>
        <taxon>Dothideomycetes</taxon>
        <taxon>Dothideomycetidae</taxon>
        <taxon>Capnodiales</taxon>
        <taxon>Piedraiaceae</taxon>
        <taxon>Piedraia</taxon>
    </lineage>
</organism>
<dbReference type="Pfam" id="PF12157">
    <property type="entry name" value="DUF3591"/>
    <property type="match status" value="1"/>
</dbReference>
<dbReference type="GO" id="GO:0016251">
    <property type="term" value="F:RNA polymerase II general transcription initiation factor activity"/>
    <property type="evidence" value="ECO:0007669"/>
    <property type="project" value="InterPro"/>
</dbReference>
<dbReference type="GO" id="GO:0051123">
    <property type="term" value="P:RNA polymerase II preinitiation complex assembly"/>
    <property type="evidence" value="ECO:0007669"/>
    <property type="project" value="TreeGrafter"/>
</dbReference>
<dbReference type="InterPro" id="IPR040240">
    <property type="entry name" value="TAF1"/>
</dbReference>
<feature type="region of interest" description="Disordered" evidence="3">
    <location>
        <begin position="1012"/>
        <end position="1063"/>
    </location>
</feature>
<evidence type="ECO:0000259" key="4">
    <source>
        <dbReference type="Pfam" id="PF12157"/>
    </source>
</evidence>
<reference evidence="5" key="1">
    <citation type="journal article" date="2020" name="Stud. Mycol.">
        <title>101 Dothideomycetes genomes: a test case for predicting lifestyles and emergence of pathogens.</title>
        <authorList>
            <person name="Haridas S."/>
            <person name="Albert R."/>
            <person name="Binder M."/>
            <person name="Bloem J."/>
            <person name="Labutti K."/>
            <person name="Salamov A."/>
            <person name="Andreopoulos B."/>
            <person name="Baker S."/>
            <person name="Barry K."/>
            <person name="Bills G."/>
            <person name="Bluhm B."/>
            <person name="Cannon C."/>
            <person name="Castanera R."/>
            <person name="Culley D."/>
            <person name="Daum C."/>
            <person name="Ezra D."/>
            <person name="Gonzalez J."/>
            <person name="Henrissat B."/>
            <person name="Kuo A."/>
            <person name="Liang C."/>
            <person name="Lipzen A."/>
            <person name="Lutzoni F."/>
            <person name="Magnuson J."/>
            <person name="Mondo S."/>
            <person name="Nolan M."/>
            <person name="Ohm R."/>
            <person name="Pangilinan J."/>
            <person name="Park H.-J."/>
            <person name="Ramirez L."/>
            <person name="Alfaro M."/>
            <person name="Sun H."/>
            <person name="Tritt A."/>
            <person name="Yoshinaga Y."/>
            <person name="Zwiers L.-H."/>
            <person name="Turgeon B."/>
            <person name="Goodwin S."/>
            <person name="Spatafora J."/>
            <person name="Crous P."/>
            <person name="Grigoriev I."/>
        </authorList>
    </citation>
    <scope>NUCLEOTIDE SEQUENCE</scope>
    <source>
        <strain evidence="5">CBS 480.64</strain>
    </source>
</reference>
<dbReference type="EMBL" id="MU005990">
    <property type="protein sequence ID" value="KAF2859618.1"/>
    <property type="molecule type" value="Genomic_DNA"/>
</dbReference>
<evidence type="ECO:0000256" key="1">
    <source>
        <dbReference type="ARBA" id="ARBA00004123"/>
    </source>
</evidence>
<feature type="compositionally biased region" description="Basic and acidic residues" evidence="3">
    <location>
        <begin position="1012"/>
        <end position="1026"/>
    </location>
</feature>
<dbReference type="Proteomes" id="UP000799421">
    <property type="component" value="Unassembled WGS sequence"/>
</dbReference>
<feature type="region of interest" description="Disordered" evidence="3">
    <location>
        <begin position="911"/>
        <end position="939"/>
    </location>
</feature>